<reference evidence="2" key="2">
    <citation type="submission" date="2018-10" db="UniProtKB">
        <authorList>
            <consortium name="EnsemblPlants"/>
        </authorList>
    </citation>
    <scope>IDENTIFICATION</scope>
</reference>
<reference evidence="2" key="1">
    <citation type="submission" date="2018-08" db="EMBL/GenBank/DDBJ databases">
        <authorList>
            <person name="Rossello M."/>
        </authorList>
    </citation>
    <scope>NUCLEOTIDE SEQUENCE [LARGE SCALE GENOMIC DNA]</scope>
    <source>
        <strain evidence="2">cv. Chinese Spring</strain>
    </source>
</reference>
<name>A0A3B5Z2V2_WHEAT</name>
<proteinExistence type="predicted"/>
<dbReference type="EnsemblPlants" id="TraesCS1B02G372300.1">
    <property type="protein sequence ID" value="TraesCS1B02G372300.1.cds1"/>
    <property type="gene ID" value="TraesCS1B02G372300"/>
</dbReference>
<dbReference type="Gramene" id="TraesMAC1B03G00364330.1">
    <property type="protein sequence ID" value="TraesMAC1B03G00364330.1.CDS1"/>
    <property type="gene ID" value="TraesMAC1B03G00364330"/>
</dbReference>
<dbReference type="SMART" id="SM00256">
    <property type="entry name" value="FBOX"/>
    <property type="match status" value="1"/>
</dbReference>
<dbReference type="PROSITE" id="PS50181">
    <property type="entry name" value="FBOX"/>
    <property type="match status" value="1"/>
</dbReference>
<dbReference type="Pfam" id="PF12937">
    <property type="entry name" value="F-box-like"/>
    <property type="match status" value="1"/>
</dbReference>
<feature type="domain" description="F-box" evidence="1">
    <location>
        <begin position="1"/>
        <end position="45"/>
    </location>
</feature>
<dbReference type="KEGG" id="taes:123142140"/>
<dbReference type="Gramene" id="TraesJUL1B03G00364030.1">
    <property type="protein sequence ID" value="TraesJUL1B03G00364030.1.CDS1"/>
    <property type="gene ID" value="TraesJUL1B03G00364030"/>
</dbReference>
<evidence type="ECO:0000313" key="2">
    <source>
        <dbReference type="EnsemblPlants" id="TraesCS1B02G372300.1.cds1"/>
    </source>
</evidence>
<evidence type="ECO:0000313" key="3">
    <source>
        <dbReference type="Proteomes" id="UP000019116"/>
    </source>
</evidence>
<dbReference type="OMA" id="MSWDHEE"/>
<dbReference type="Gramene" id="TraesCS1B02G372300.1">
    <property type="protein sequence ID" value="TraesCS1B02G372300.1.cds1"/>
    <property type="gene ID" value="TraesCS1B02G372300"/>
</dbReference>
<keyword evidence="3" id="KW-1185">Reference proteome</keyword>
<dbReference type="PANTHER" id="PTHR35828">
    <property type="entry name" value="OS08G0203800 PROTEIN-RELATED"/>
    <property type="match status" value="1"/>
</dbReference>
<dbReference type="GeneID" id="123142140"/>
<dbReference type="InterPro" id="IPR001810">
    <property type="entry name" value="F-box_dom"/>
</dbReference>
<dbReference type="Gramene" id="TraesNOR1B03G00367200.1">
    <property type="protein sequence ID" value="TraesNOR1B03G00367200.1.CDS1"/>
    <property type="gene ID" value="TraesNOR1B03G00367200"/>
</dbReference>
<dbReference type="Gene3D" id="1.20.1280.50">
    <property type="match status" value="1"/>
</dbReference>
<dbReference type="SUPFAM" id="SSF81383">
    <property type="entry name" value="F-box domain"/>
    <property type="match status" value="1"/>
</dbReference>
<gene>
    <name evidence="2" type="primary">LOC123142140</name>
</gene>
<dbReference type="RefSeq" id="XP_044417090.1">
    <property type="nucleotide sequence ID" value="XM_044561155.1"/>
</dbReference>
<dbReference type="Gramene" id="TraesSYM1B03G00369840.1">
    <property type="protein sequence ID" value="TraesSYM1B03G00369840.1.CDS1"/>
    <property type="gene ID" value="TraesSYM1B03G00369840"/>
</dbReference>
<dbReference type="AlphaFoldDB" id="A0A3B5Z2V2"/>
<organism evidence="2">
    <name type="scientific">Triticum aestivum</name>
    <name type="common">Wheat</name>
    <dbReference type="NCBI Taxonomy" id="4565"/>
    <lineage>
        <taxon>Eukaryota</taxon>
        <taxon>Viridiplantae</taxon>
        <taxon>Streptophyta</taxon>
        <taxon>Embryophyta</taxon>
        <taxon>Tracheophyta</taxon>
        <taxon>Spermatophyta</taxon>
        <taxon>Magnoliopsida</taxon>
        <taxon>Liliopsida</taxon>
        <taxon>Poales</taxon>
        <taxon>Poaceae</taxon>
        <taxon>BOP clade</taxon>
        <taxon>Pooideae</taxon>
        <taxon>Triticodae</taxon>
        <taxon>Triticeae</taxon>
        <taxon>Triticinae</taxon>
        <taxon>Triticum</taxon>
    </lineage>
</organism>
<dbReference type="Proteomes" id="UP000019116">
    <property type="component" value="Chromosome 1B"/>
</dbReference>
<dbReference type="PANTHER" id="PTHR35828:SF20">
    <property type="entry name" value="F-BOX DOMAIN-CONTAINING PROTEIN"/>
    <property type="match status" value="1"/>
</dbReference>
<dbReference type="Gramene" id="TraesCS1B03G1014500.1">
    <property type="protein sequence ID" value="TraesCS1B03G1014500.1.CDS1"/>
    <property type="gene ID" value="TraesCS1B03G1014500"/>
</dbReference>
<dbReference type="Gramene" id="TraesLAC1B03G00366560.1">
    <property type="protein sequence ID" value="TraesLAC1B03G00366560.1.CDS1"/>
    <property type="gene ID" value="TraesLAC1B03G00366560"/>
</dbReference>
<dbReference type="InterPro" id="IPR036047">
    <property type="entry name" value="F-box-like_dom_sf"/>
</dbReference>
<sequence length="443" mass="50025">METLPDDVVVEILVRVTEVAALFRCTATCRRWRLLIADPSFLRRRWPEGVSLQSSLLGFFALQQPREEPTEGSSTTPMPLFNPVPCSPHRFLAIPDQPRGSQPVVLASRGGLLVVRFVPLDAISMFEKIMILAVCHPIAGTSRRLPPLKCSRSFRIEGCTLLTGADCRPTKRRGVSPSVYSSFKVLIISYDGRYNLHVFASNELGWRTSRNWFEPVEYAGRVVPQQINIVVCRGMAHWLFKYSSNFYTLNVCAKTTRMSITELPVTRNQLGFKFSSALLNVTNDGRLSLLGLYRDCSWLEMWTHEGDNKSVDGMADCWHQTKMIELIQPKQSTVDLVQCVCVSEMSGKLLVKDNQDCMYIVDLQTGAMETVTDWFCGIVTMAVPFEMDWPTFFMSRLAGGRIKRNKLRGAISKIASTFCKPIVVAIIFGLIVMSWDHEELQES</sequence>
<evidence type="ECO:0000259" key="1">
    <source>
        <dbReference type="PROSITE" id="PS50181"/>
    </source>
</evidence>
<protein>
    <recommendedName>
        <fullName evidence="1">F-box domain-containing protein</fullName>
    </recommendedName>
</protein>
<accession>A0A3B5Z2V2</accession>